<dbReference type="SUPFAM" id="SSF48264">
    <property type="entry name" value="Cytochrome P450"/>
    <property type="match status" value="1"/>
</dbReference>
<keyword evidence="8" id="KW-0812">Transmembrane</keyword>
<dbReference type="Proteomes" id="UP001153076">
    <property type="component" value="Unassembled WGS sequence"/>
</dbReference>
<accession>A0A9Q1K2A8</accession>
<dbReference type="InterPro" id="IPR002401">
    <property type="entry name" value="Cyt_P450_E_grp-I"/>
</dbReference>
<dbReference type="GO" id="GO:0020037">
    <property type="term" value="F:heme binding"/>
    <property type="evidence" value="ECO:0007669"/>
    <property type="project" value="InterPro"/>
</dbReference>
<dbReference type="PANTHER" id="PTHR24296">
    <property type="entry name" value="CYTOCHROME P450"/>
    <property type="match status" value="1"/>
</dbReference>
<keyword evidence="3 6" id="KW-0479">Metal-binding</keyword>
<dbReference type="OrthoDB" id="1470350at2759"/>
<keyword evidence="4 7" id="KW-0560">Oxidoreductase</keyword>
<reference evidence="9" key="1">
    <citation type="submission" date="2022-04" db="EMBL/GenBank/DDBJ databases">
        <title>Carnegiea gigantea Genome sequencing and assembly v2.</title>
        <authorList>
            <person name="Copetti D."/>
            <person name="Sanderson M.J."/>
            <person name="Burquez A."/>
            <person name="Wojciechowski M.F."/>
        </authorList>
    </citation>
    <scope>NUCLEOTIDE SEQUENCE</scope>
    <source>
        <strain evidence="9">SGP5-SGP5p</strain>
        <tissue evidence="9">Aerial part</tissue>
    </source>
</reference>
<sequence length="577" mass="66412">MDTIFTLLYPISLSLLLYFLTLLFRPGSRPGFKRYPVVGTVPVFLLNRRRFLEWSTEVLSAHPTHTAVFFRAIGGTHGVFTAEPANVEHILKTRFENYPKGTRFVSLLQDFLGAGIFNSDGPLWRLQRKIASFEFNKRTLKNFLLESVIKAEIRTKLNPVLREAARSGRVLDLQDVLERFAFDNVCKLAFHVDPGCFDRDDPDQTGFMRAFDEATALCSGRFMYALPMSWKIKRFFNFGSERRLREAIRTVHEFADEIIRLRLEENSQNGNDKYEDLLSRFINANDETLSTELLRDVVISVILAGKDTTSTGLSWLFWLLSNDPNVVEKARYEVEKIRVRSGKRVGDPFNYEELRDMQYLHAVISESLRLYPPVPVDTKACLENDVLPDGTNVKKGWFILYHTYAMGRMESIWGKDCCEFKPERWLDEDGLFKPDSSFRFPVFHAGPRICLGREMAYIQMKSAVACILEQFDVDVLGKEKRPEYLLSLTLRMKNGLPVMQNLHNGGEETMIRHIIVSICQGCGFAWSISWVAFGLSAAKLFHALETDCFLQSNYAGDWKRRRAANKLILTKNCRLTF</sequence>
<comment type="cofactor">
    <cofactor evidence="1 6">
        <name>heme</name>
        <dbReference type="ChEBI" id="CHEBI:30413"/>
    </cofactor>
</comment>
<dbReference type="GO" id="GO:0006629">
    <property type="term" value="P:lipid metabolic process"/>
    <property type="evidence" value="ECO:0007669"/>
    <property type="project" value="UniProtKB-ARBA"/>
</dbReference>
<evidence type="ECO:0000256" key="8">
    <source>
        <dbReference type="SAM" id="Phobius"/>
    </source>
</evidence>
<keyword evidence="5 6" id="KW-0408">Iron</keyword>
<dbReference type="PRINTS" id="PR00463">
    <property type="entry name" value="EP450I"/>
</dbReference>
<evidence type="ECO:0000256" key="4">
    <source>
        <dbReference type="ARBA" id="ARBA00023002"/>
    </source>
</evidence>
<feature type="binding site" description="axial binding residue" evidence="6">
    <location>
        <position position="450"/>
    </location>
    <ligand>
        <name>heme</name>
        <dbReference type="ChEBI" id="CHEBI:30413"/>
    </ligand>
    <ligandPart>
        <name>Fe</name>
        <dbReference type="ChEBI" id="CHEBI:18248"/>
    </ligandPart>
</feature>
<evidence type="ECO:0000256" key="3">
    <source>
        <dbReference type="ARBA" id="ARBA00022723"/>
    </source>
</evidence>
<dbReference type="CDD" id="cd11064">
    <property type="entry name" value="CYP86A"/>
    <property type="match status" value="1"/>
</dbReference>
<dbReference type="Gene3D" id="1.10.630.10">
    <property type="entry name" value="Cytochrome P450"/>
    <property type="match status" value="1"/>
</dbReference>
<dbReference type="AlphaFoldDB" id="A0A9Q1K2A8"/>
<evidence type="ECO:0000256" key="6">
    <source>
        <dbReference type="PIRSR" id="PIRSR602401-1"/>
    </source>
</evidence>
<evidence type="ECO:0008006" key="11">
    <source>
        <dbReference type="Google" id="ProtNLM"/>
    </source>
</evidence>
<proteinExistence type="inferred from homology"/>
<comment type="caution">
    <text evidence="9">The sequence shown here is derived from an EMBL/GenBank/DDBJ whole genome shotgun (WGS) entry which is preliminary data.</text>
</comment>
<comment type="similarity">
    <text evidence="2 7">Belongs to the cytochrome P450 family.</text>
</comment>
<keyword evidence="6 7" id="KW-0349">Heme</keyword>
<keyword evidence="7" id="KW-0503">Monooxygenase</keyword>
<evidence type="ECO:0000256" key="1">
    <source>
        <dbReference type="ARBA" id="ARBA00001971"/>
    </source>
</evidence>
<dbReference type="InterPro" id="IPR001128">
    <property type="entry name" value="Cyt_P450"/>
</dbReference>
<organism evidence="9 10">
    <name type="scientific">Carnegiea gigantea</name>
    <dbReference type="NCBI Taxonomy" id="171969"/>
    <lineage>
        <taxon>Eukaryota</taxon>
        <taxon>Viridiplantae</taxon>
        <taxon>Streptophyta</taxon>
        <taxon>Embryophyta</taxon>
        <taxon>Tracheophyta</taxon>
        <taxon>Spermatophyta</taxon>
        <taxon>Magnoliopsida</taxon>
        <taxon>eudicotyledons</taxon>
        <taxon>Gunneridae</taxon>
        <taxon>Pentapetalae</taxon>
        <taxon>Caryophyllales</taxon>
        <taxon>Cactineae</taxon>
        <taxon>Cactaceae</taxon>
        <taxon>Cactoideae</taxon>
        <taxon>Echinocereeae</taxon>
        <taxon>Carnegiea</taxon>
    </lineage>
</organism>
<evidence type="ECO:0000313" key="9">
    <source>
        <dbReference type="EMBL" id="KAJ8435458.1"/>
    </source>
</evidence>
<dbReference type="InterPro" id="IPR036396">
    <property type="entry name" value="Cyt_P450_sf"/>
</dbReference>
<feature type="transmembrane region" description="Helical" evidence="8">
    <location>
        <begin position="6"/>
        <end position="24"/>
    </location>
</feature>
<dbReference type="EMBL" id="JAKOGI010000412">
    <property type="protein sequence ID" value="KAJ8435458.1"/>
    <property type="molecule type" value="Genomic_DNA"/>
</dbReference>
<dbReference type="PRINTS" id="PR00385">
    <property type="entry name" value="P450"/>
</dbReference>
<dbReference type="InterPro" id="IPR017972">
    <property type="entry name" value="Cyt_P450_CS"/>
</dbReference>
<protein>
    <recommendedName>
        <fullName evidence="11">Cytochrome P450</fullName>
    </recommendedName>
</protein>
<gene>
    <name evidence="9" type="ORF">Cgig2_012579</name>
</gene>
<dbReference type="Pfam" id="PF00067">
    <property type="entry name" value="p450"/>
    <property type="match status" value="1"/>
</dbReference>
<keyword evidence="8" id="KW-0472">Membrane</keyword>
<dbReference type="GO" id="GO:0004497">
    <property type="term" value="F:monooxygenase activity"/>
    <property type="evidence" value="ECO:0007669"/>
    <property type="project" value="UniProtKB-KW"/>
</dbReference>
<evidence type="ECO:0000256" key="7">
    <source>
        <dbReference type="RuleBase" id="RU000461"/>
    </source>
</evidence>
<name>A0A9Q1K2A8_9CARY</name>
<evidence type="ECO:0000313" key="10">
    <source>
        <dbReference type="Proteomes" id="UP001153076"/>
    </source>
</evidence>
<dbReference type="GO" id="GO:0016705">
    <property type="term" value="F:oxidoreductase activity, acting on paired donors, with incorporation or reduction of molecular oxygen"/>
    <property type="evidence" value="ECO:0007669"/>
    <property type="project" value="InterPro"/>
</dbReference>
<evidence type="ECO:0000256" key="2">
    <source>
        <dbReference type="ARBA" id="ARBA00010617"/>
    </source>
</evidence>
<dbReference type="GO" id="GO:0005506">
    <property type="term" value="F:iron ion binding"/>
    <property type="evidence" value="ECO:0007669"/>
    <property type="project" value="InterPro"/>
</dbReference>
<dbReference type="PROSITE" id="PS00086">
    <property type="entry name" value="CYTOCHROME_P450"/>
    <property type="match status" value="1"/>
</dbReference>
<evidence type="ECO:0000256" key="5">
    <source>
        <dbReference type="ARBA" id="ARBA00023004"/>
    </source>
</evidence>
<keyword evidence="10" id="KW-1185">Reference proteome</keyword>
<keyword evidence="8" id="KW-1133">Transmembrane helix</keyword>